<sequence length="163" mass="17262">MSIRLAFGTLLTALALLVPADPAAAQDATYGPADEREASPAQQATSPYLAGRRRERPRECDQANPDPDTIVVCREWEDGERYTFDSPVEADIGVTGSGVPRAPDVFGMPPCSSYTVCVGGLGSVPPPAIMVDFSELPETPPDSEAARLYDGPVAEGEAKIEEP</sequence>
<evidence type="ECO:0000313" key="3">
    <source>
        <dbReference type="EMBL" id="MXO70635.1"/>
    </source>
</evidence>
<evidence type="ECO:0000256" key="1">
    <source>
        <dbReference type="SAM" id="MobiDB-lite"/>
    </source>
</evidence>
<dbReference type="RefSeq" id="WP_160770526.1">
    <property type="nucleotide sequence ID" value="NZ_WTYV01000001.1"/>
</dbReference>
<dbReference type="AlphaFoldDB" id="A0A844YQM1"/>
<name>A0A844YQM1_9SPHN</name>
<evidence type="ECO:0000256" key="2">
    <source>
        <dbReference type="SAM" id="SignalP"/>
    </source>
</evidence>
<proteinExistence type="predicted"/>
<feature type="region of interest" description="Disordered" evidence="1">
    <location>
        <begin position="135"/>
        <end position="163"/>
    </location>
</feature>
<keyword evidence="4" id="KW-1185">Reference proteome</keyword>
<dbReference type="EMBL" id="WTYV01000001">
    <property type="protein sequence ID" value="MXO70635.1"/>
    <property type="molecule type" value="Genomic_DNA"/>
</dbReference>
<accession>A0A844YQM1</accession>
<keyword evidence="2" id="KW-0732">Signal</keyword>
<protein>
    <submittedName>
        <fullName evidence="3">Uncharacterized protein</fullName>
    </submittedName>
</protein>
<reference evidence="3 4" key="1">
    <citation type="submission" date="2019-12" db="EMBL/GenBank/DDBJ databases">
        <title>Genomic-based taxomic classification of the family Erythrobacteraceae.</title>
        <authorList>
            <person name="Xu L."/>
        </authorList>
    </citation>
    <scope>NUCLEOTIDE SEQUENCE [LARGE SCALE GENOMIC DNA]</scope>
    <source>
        <strain evidence="3 4">M0322</strain>
    </source>
</reference>
<dbReference type="Proteomes" id="UP000466966">
    <property type="component" value="Unassembled WGS sequence"/>
</dbReference>
<organism evidence="3 4">
    <name type="scientific">Alteraurantiacibacter buctensis</name>
    <dbReference type="NCBI Taxonomy" id="1503981"/>
    <lineage>
        <taxon>Bacteria</taxon>
        <taxon>Pseudomonadati</taxon>
        <taxon>Pseudomonadota</taxon>
        <taxon>Alphaproteobacteria</taxon>
        <taxon>Sphingomonadales</taxon>
        <taxon>Erythrobacteraceae</taxon>
        <taxon>Alteraurantiacibacter</taxon>
    </lineage>
</organism>
<dbReference type="OrthoDB" id="7429024at2"/>
<evidence type="ECO:0000313" key="4">
    <source>
        <dbReference type="Proteomes" id="UP000466966"/>
    </source>
</evidence>
<feature type="chain" id="PRO_5032383193" evidence="2">
    <location>
        <begin position="26"/>
        <end position="163"/>
    </location>
</feature>
<feature type="signal peptide" evidence="2">
    <location>
        <begin position="1"/>
        <end position="25"/>
    </location>
</feature>
<gene>
    <name evidence="3" type="ORF">GRI99_03190</name>
</gene>
<feature type="region of interest" description="Disordered" evidence="1">
    <location>
        <begin position="24"/>
        <end position="68"/>
    </location>
</feature>
<comment type="caution">
    <text evidence="3">The sequence shown here is derived from an EMBL/GenBank/DDBJ whole genome shotgun (WGS) entry which is preliminary data.</text>
</comment>